<protein>
    <submittedName>
        <fullName evidence="3">DUF1090 domain-containing protein</fullName>
    </submittedName>
</protein>
<dbReference type="InterPro" id="IPR009468">
    <property type="entry name" value="DUF1090"/>
</dbReference>
<dbReference type="RefSeq" id="WP_197664131.1">
    <property type="nucleotide sequence ID" value="NZ_JADULK010000005.1"/>
</dbReference>
<evidence type="ECO:0000313" key="3">
    <source>
        <dbReference type="EMBL" id="MBH1930382.1"/>
    </source>
</evidence>
<name>A0ABS0MG54_SERRU</name>
<feature type="region of interest" description="Disordered" evidence="1">
    <location>
        <begin position="89"/>
        <end position="108"/>
    </location>
</feature>
<keyword evidence="4" id="KW-1185">Reference proteome</keyword>
<dbReference type="Proteomes" id="UP000624159">
    <property type="component" value="Unassembled WGS sequence"/>
</dbReference>
<sequence>MQSKCILFVSSLMLAGITLPSQASDISCESKKSELRTQIDYARSNGNAHQVSGLEKALREVTEHCSDELLRQENLLKVQEKENKVAERQRELAEARQSGNQEKIDKKLKKLREAEEELTAAKSNAA</sequence>
<dbReference type="EMBL" id="JADULK010000005">
    <property type="protein sequence ID" value="MBH1930382.1"/>
    <property type="molecule type" value="Genomic_DNA"/>
</dbReference>
<comment type="caution">
    <text evidence="3">The sequence shown here is derived from an EMBL/GenBank/DDBJ whole genome shotgun (WGS) entry which is preliminary data.</text>
</comment>
<organism evidence="3 4">
    <name type="scientific">Serratia rubidaea</name>
    <name type="common">Serratia marinorubra</name>
    <dbReference type="NCBI Taxonomy" id="61652"/>
    <lineage>
        <taxon>Bacteria</taxon>
        <taxon>Pseudomonadati</taxon>
        <taxon>Pseudomonadota</taxon>
        <taxon>Gammaproteobacteria</taxon>
        <taxon>Enterobacterales</taxon>
        <taxon>Yersiniaceae</taxon>
        <taxon>Serratia</taxon>
    </lineage>
</organism>
<feature type="chain" id="PRO_5045519400" evidence="2">
    <location>
        <begin position="24"/>
        <end position="126"/>
    </location>
</feature>
<feature type="signal peptide" evidence="2">
    <location>
        <begin position="1"/>
        <end position="23"/>
    </location>
</feature>
<gene>
    <name evidence="3" type="ORF">I5U13_12020</name>
</gene>
<proteinExistence type="predicted"/>
<reference evidence="3 4" key="1">
    <citation type="submission" date="2020-11" db="EMBL/GenBank/DDBJ databases">
        <title>Enhanced detection system for hospital associated transmission using whole genome sequencing surveillance.</title>
        <authorList>
            <person name="Harrison L.H."/>
            <person name="Van Tyne D."/>
            <person name="Marsh J.W."/>
            <person name="Griffith M.P."/>
            <person name="Snyder D.J."/>
            <person name="Cooper V.S."/>
            <person name="Mustapha M."/>
        </authorList>
    </citation>
    <scope>NUCLEOTIDE SEQUENCE [LARGE SCALE GENOMIC DNA]</scope>
    <source>
        <strain evidence="3 4">SER00230</strain>
    </source>
</reference>
<keyword evidence="2" id="KW-0732">Signal</keyword>
<evidence type="ECO:0000256" key="1">
    <source>
        <dbReference type="SAM" id="MobiDB-lite"/>
    </source>
</evidence>
<accession>A0ABS0MG54</accession>
<evidence type="ECO:0000256" key="2">
    <source>
        <dbReference type="SAM" id="SignalP"/>
    </source>
</evidence>
<evidence type="ECO:0000313" key="4">
    <source>
        <dbReference type="Proteomes" id="UP000624159"/>
    </source>
</evidence>
<dbReference type="Pfam" id="PF06476">
    <property type="entry name" value="DUF1090"/>
    <property type="match status" value="1"/>
</dbReference>